<dbReference type="PANTHER" id="PTHR21505">
    <property type="entry name" value="MADF DOMAIN-CONTAINING PROTEIN-RELATED"/>
    <property type="match status" value="1"/>
</dbReference>
<feature type="domain" description="MADF" evidence="1">
    <location>
        <begin position="11"/>
        <end position="109"/>
    </location>
</feature>
<proteinExistence type="predicted"/>
<evidence type="ECO:0000259" key="1">
    <source>
        <dbReference type="PROSITE" id="PS51029"/>
    </source>
</evidence>
<dbReference type="Pfam" id="PF10545">
    <property type="entry name" value="MADF_DNA_bdg"/>
    <property type="match status" value="1"/>
</dbReference>
<keyword evidence="3" id="KW-1185">Reference proteome</keyword>
<evidence type="ECO:0000313" key="3">
    <source>
        <dbReference type="Proteomes" id="UP001233999"/>
    </source>
</evidence>
<dbReference type="PROSITE" id="PS51029">
    <property type="entry name" value="MADF"/>
    <property type="match status" value="1"/>
</dbReference>
<evidence type="ECO:0000313" key="2">
    <source>
        <dbReference type="EMBL" id="KAJ9596589.1"/>
    </source>
</evidence>
<protein>
    <recommendedName>
        <fullName evidence="1">MADF domain-containing protein</fullName>
    </recommendedName>
</protein>
<reference evidence="2" key="2">
    <citation type="submission" date="2023-05" db="EMBL/GenBank/DDBJ databases">
        <authorList>
            <person name="Fouks B."/>
        </authorList>
    </citation>
    <scope>NUCLEOTIDE SEQUENCE</scope>
    <source>
        <strain evidence="2">Stay&amp;Tobe</strain>
        <tissue evidence="2">Testes</tissue>
    </source>
</reference>
<dbReference type="EMBL" id="JASPKZ010001979">
    <property type="protein sequence ID" value="KAJ9596589.1"/>
    <property type="molecule type" value="Genomic_DNA"/>
</dbReference>
<dbReference type="InterPro" id="IPR006578">
    <property type="entry name" value="MADF-dom"/>
</dbReference>
<dbReference type="Proteomes" id="UP001233999">
    <property type="component" value="Unassembled WGS sequence"/>
</dbReference>
<reference evidence="2" key="1">
    <citation type="journal article" date="2023" name="IScience">
        <title>Live-bearing cockroach genome reveals convergent evolutionary mechanisms linked to viviparity in insects and beyond.</title>
        <authorList>
            <person name="Fouks B."/>
            <person name="Harrison M.C."/>
            <person name="Mikhailova A.A."/>
            <person name="Marchal E."/>
            <person name="English S."/>
            <person name="Carruthers M."/>
            <person name="Jennings E.C."/>
            <person name="Chiamaka E.L."/>
            <person name="Frigard R.A."/>
            <person name="Pippel M."/>
            <person name="Attardo G.M."/>
            <person name="Benoit J.B."/>
            <person name="Bornberg-Bauer E."/>
            <person name="Tobe S.S."/>
        </authorList>
    </citation>
    <scope>NUCLEOTIDE SEQUENCE</scope>
    <source>
        <strain evidence="2">Stay&amp;Tobe</strain>
    </source>
</reference>
<organism evidence="2 3">
    <name type="scientific">Diploptera punctata</name>
    <name type="common">Pacific beetle cockroach</name>
    <dbReference type="NCBI Taxonomy" id="6984"/>
    <lineage>
        <taxon>Eukaryota</taxon>
        <taxon>Metazoa</taxon>
        <taxon>Ecdysozoa</taxon>
        <taxon>Arthropoda</taxon>
        <taxon>Hexapoda</taxon>
        <taxon>Insecta</taxon>
        <taxon>Pterygota</taxon>
        <taxon>Neoptera</taxon>
        <taxon>Polyneoptera</taxon>
        <taxon>Dictyoptera</taxon>
        <taxon>Blattodea</taxon>
        <taxon>Blaberoidea</taxon>
        <taxon>Blaberidae</taxon>
        <taxon>Diplopterinae</taxon>
        <taxon>Diploptera</taxon>
    </lineage>
</organism>
<comment type="caution">
    <text evidence="2">The sequence shown here is derived from an EMBL/GenBank/DDBJ whole genome shotgun (WGS) entry which is preliminary data.</text>
</comment>
<gene>
    <name evidence="2" type="ORF">L9F63_012381</name>
</gene>
<accession>A0AAD8ACK1</accession>
<sequence length="128" mass="15152">MSDVRQASREFLSEFIEMYRSLWQVKSKDYSDRNKRDLAYVELIAKYKEIDPSAERDTVMKKINSFRTVFKKEMTKVNKSQKSGAGTDEVYKPKLWYFDLLQYLTGVEPSRRLRSTLDDSDEETVIDV</sequence>
<feature type="non-terminal residue" evidence="2">
    <location>
        <position position="128"/>
    </location>
</feature>
<dbReference type="SMART" id="SM00595">
    <property type="entry name" value="MADF"/>
    <property type="match status" value="1"/>
</dbReference>
<dbReference type="AlphaFoldDB" id="A0AAD8ACK1"/>
<name>A0AAD8ACK1_DIPPU</name>
<dbReference type="PANTHER" id="PTHR21505:SF8">
    <property type="entry name" value="DPT-YFP REPRESSOR BY OVEREXPRESSION, ISOFORM D-RELATED"/>
    <property type="match status" value="1"/>
</dbReference>